<dbReference type="AlphaFoldDB" id="A0A6J1NUJ9"/>
<name>A0A6J1NUJ9_BICAN</name>
<keyword evidence="2" id="KW-1185">Reference proteome</keyword>
<evidence type="ECO:0000313" key="3">
    <source>
        <dbReference type="RefSeq" id="XP_023948468.2"/>
    </source>
</evidence>
<evidence type="ECO:0000313" key="2">
    <source>
        <dbReference type="Proteomes" id="UP001652582"/>
    </source>
</evidence>
<gene>
    <name evidence="3" type="primary">LOC112053309</name>
</gene>
<dbReference type="Proteomes" id="UP001652582">
    <property type="component" value="Chromosome 10"/>
</dbReference>
<evidence type="ECO:0000256" key="1">
    <source>
        <dbReference type="SAM" id="SignalP"/>
    </source>
</evidence>
<accession>A0A6J1NUJ9</accession>
<protein>
    <submittedName>
        <fullName evidence="3">Uncharacterized protein LOC112053309</fullName>
    </submittedName>
</protein>
<dbReference type="RefSeq" id="XP_023948468.2">
    <property type="nucleotide sequence ID" value="XM_024092700.2"/>
</dbReference>
<feature type="signal peptide" evidence="1">
    <location>
        <begin position="1"/>
        <end position="21"/>
    </location>
</feature>
<keyword evidence="1" id="KW-0732">Signal</keyword>
<sequence>MTGYNYFLLITVLLPIAYCESTTESTEKLLETYRSYINASLDLDRSDRLVMRNWSSDFLLQLVNVTSHYRLEMARHRDHSFMGIKANPKWKECMNLHQNQINKAETTYFTEESRCVKNANEEGDEKRQSVMQMEKEIRKWRKSYRYLANQCNSKHPGEEDAAGECLVEYMQKDNYHITFQRLMLLKLESMSQLYSHILASLAGLEVCLKRVLSRYLGSVRLIMDNLSHCYKIKSLFK</sequence>
<dbReference type="GeneID" id="112053309"/>
<feature type="chain" id="PRO_5045198149" evidence="1">
    <location>
        <begin position="22"/>
        <end position="237"/>
    </location>
</feature>
<organism evidence="2 3">
    <name type="scientific">Bicyclus anynana</name>
    <name type="common">Squinting bush brown butterfly</name>
    <dbReference type="NCBI Taxonomy" id="110368"/>
    <lineage>
        <taxon>Eukaryota</taxon>
        <taxon>Metazoa</taxon>
        <taxon>Ecdysozoa</taxon>
        <taxon>Arthropoda</taxon>
        <taxon>Hexapoda</taxon>
        <taxon>Insecta</taxon>
        <taxon>Pterygota</taxon>
        <taxon>Neoptera</taxon>
        <taxon>Endopterygota</taxon>
        <taxon>Lepidoptera</taxon>
        <taxon>Glossata</taxon>
        <taxon>Ditrysia</taxon>
        <taxon>Papilionoidea</taxon>
        <taxon>Nymphalidae</taxon>
        <taxon>Satyrinae</taxon>
        <taxon>Satyrini</taxon>
        <taxon>Mycalesina</taxon>
        <taxon>Bicyclus</taxon>
    </lineage>
</organism>
<reference evidence="3" key="1">
    <citation type="submission" date="2025-08" db="UniProtKB">
        <authorList>
            <consortium name="RefSeq"/>
        </authorList>
    </citation>
    <scope>IDENTIFICATION</scope>
</reference>
<dbReference type="OrthoDB" id="6931130at2759"/>
<dbReference type="KEGG" id="bany:112053309"/>
<proteinExistence type="predicted"/>